<dbReference type="AlphaFoldDB" id="A0A1N6PS71"/>
<feature type="compositionally biased region" description="Basic and acidic residues" evidence="7">
    <location>
        <begin position="1"/>
        <end position="28"/>
    </location>
</feature>
<keyword evidence="5" id="KW-0699">rRNA-binding</keyword>
<dbReference type="InterPro" id="IPR036870">
    <property type="entry name" value="Ribosomal_bS18_sf"/>
</dbReference>
<dbReference type="PRINTS" id="PR00974">
    <property type="entry name" value="RIBOSOMALS18"/>
</dbReference>
<dbReference type="SUPFAM" id="SSF46911">
    <property type="entry name" value="Ribosomal protein S18"/>
    <property type="match status" value="1"/>
</dbReference>
<dbReference type="EMBL" id="FTMS01000003">
    <property type="protein sequence ID" value="SIQ07167.1"/>
    <property type="molecule type" value="Genomic_DNA"/>
</dbReference>
<dbReference type="GO" id="GO:0070181">
    <property type="term" value="F:small ribosomal subunit rRNA binding"/>
    <property type="evidence" value="ECO:0007669"/>
    <property type="project" value="TreeGrafter"/>
</dbReference>
<organism evidence="8 9">
    <name type="scientific">Alkalispirochaeta americana</name>
    <dbReference type="NCBI Taxonomy" id="159291"/>
    <lineage>
        <taxon>Bacteria</taxon>
        <taxon>Pseudomonadati</taxon>
        <taxon>Spirochaetota</taxon>
        <taxon>Spirochaetia</taxon>
        <taxon>Spirochaetales</taxon>
        <taxon>Spirochaetaceae</taxon>
        <taxon>Alkalispirochaeta</taxon>
    </lineage>
</organism>
<evidence type="ECO:0000256" key="2">
    <source>
        <dbReference type="ARBA" id="ARBA00022980"/>
    </source>
</evidence>
<evidence type="ECO:0000256" key="3">
    <source>
        <dbReference type="ARBA" id="ARBA00023274"/>
    </source>
</evidence>
<dbReference type="Gene3D" id="4.10.640.10">
    <property type="entry name" value="Ribosomal protein S18"/>
    <property type="match status" value="1"/>
</dbReference>
<dbReference type="InterPro" id="IPR018275">
    <property type="entry name" value="Ribosomal_bS18_CS"/>
</dbReference>
<feature type="compositionally biased region" description="Basic residues" evidence="7">
    <location>
        <begin position="30"/>
        <end position="39"/>
    </location>
</feature>
<dbReference type="OrthoDB" id="9812008at2"/>
<keyword evidence="5" id="KW-0694">RNA-binding</keyword>
<evidence type="ECO:0000256" key="5">
    <source>
        <dbReference type="HAMAP-Rule" id="MF_00270"/>
    </source>
</evidence>
<dbReference type="InterPro" id="IPR001648">
    <property type="entry name" value="Ribosomal_bS18"/>
</dbReference>
<sequence length="102" mass="11881">MSDEMKRSGDSRGRDGGRDGRDDRDGGRGFRPRGRSHFRKKVDKIKVHNLVVDYKRPDVLRRFLTENGKILPRRITGTSAKNQRKLVREIKRARYLGMLKMG</sequence>
<comment type="subunit">
    <text evidence="5">Part of the 30S ribosomal subunit. Forms a tight heterodimer with protein bS6.</text>
</comment>
<dbReference type="NCBIfam" id="TIGR00165">
    <property type="entry name" value="S18"/>
    <property type="match status" value="1"/>
</dbReference>
<dbReference type="GO" id="GO:0006412">
    <property type="term" value="P:translation"/>
    <property type="evidence" value="ECO:0007669"/>
    <property type="project" value="UniProtKB-UniRule"/>
</dbReference>
<dbReference type="PANTHER" id="PTHR13479:SF40">
    <property type="entry name" value="SMALL RIBOSOMAL SUBUNIT PROTEIN BS18M"/>
    <property type="match status" value="1"/>
</dbReference>
<protein>
    <recommendedName>
        <fullName evidence="4 5">Small ribosomal subunit protein bS18</fullName>
    </recommendedName>
</protein>
<dbReference type="Pfam" id="PF01084">
    <property type="entry name" value="Ribosomal_S18"/>
    <property type="match status" value="1"/>
</dbReference>
<evidence type="ECO:0000313" key="9">
    <source>
        <dbReference type="Proteomes" id="UP000186400"/>
    </source>
</evidence>
<dbReference type="PANTHER" id="PTHR13479">
    <property type="entry name" value="30S RIBOSOMAL PROTEIN S18"/>
    <property type="match status" value="1"/>
</dbReference>
<evidence type="ECO:0000256" key="4">
    <source>
        <dbReference type="ARBA" id="ARBA00035141"/>
    </source>
</evidence>
<evidence type="ECO:0000256" key="6">
    <source>
        <dbReference type="RuleBase" id="RU003910"/>
    </source>
</evidence>
<name>A0A1N6PS71_9SPIO</name>
<gene>
    <name evidence="5" type="primary">rpsR</name>
    <name evidence="8" type="ORF">SAMN05920897_103112</name>
</gene>
<dbReference type="Proteomes" id="UP000186400">
    <property type="component" value="Unassembled WGS sequence"/>
</dbReference>
<evidence type="ECO:0000256" key="7">
    <source>
        <dbReference type="SAM" id="MobiDB-lite"/>
    </source>
</evidence>
<keyword evidence="2 5" id="KW-0689">Ribosomal protein</keyword>
<evidence type="ECO:0000313" key="8">
    <source>
        <dbReference type="EMBL" id="SIQ07167.1"/>
    </source>
</evidence>
<dbReference type="PROSITE" id="PS00057">
    <property type="entry name" value="RIBOSOMAL_S18"/>
    <property type="match status" value="1"/>
</dbReference>
<accession>A0A1N6PS71</accession>
<comment type="function">
    <text evidence="5">Binds as a heterodimer with protein bS6 to the central domain of the 16S rRNA, where it helps stabilize the platform of the 30S subunit.</text>
</comment>
<dbReference type="HAMAP" id="MF_00270">
    <property type="entry name" value="Ribosomal_bS18"/>
    <property type="match status" value="1"/>
</dbReference>
<dbReference type="RefSeq" id="WP_076487889.1">
    <property type="nucleotide sequence ID" value="NZ_FTMS01000003.1"/>
</dbReference>
<keyword evidence="3 5" id="KW-0687">Ribonucleoprotein</keyword>
<evidence type="ECO:0000256" key="1">
    <source>
        <dbReference type="ARBA" id="ARBA00005589"/>
    </source>
</evidence>
<feature type="region of interest" description="Disordered" evidence="7">
    <location>
        <begin position="1"/>
        <end position="39"/>
    </location>
</feature>
<dbReference type="GO" id="GO:0003735">
    <property type="term" value="F:structural constituent of ribosome"/>
    <property type="evidence" value="ECO:0007669"/>
    <property type="project" value="InterPro"/>
</dbReference>
<proteinExistence type="inferred from homology"/>
<reference evidence="8 9" key="1">
    <citation type="submission" date="2017-01" db="EMBL/GenBank/DDBJ databases">
        <authorList>
            <person name="Mah S.A."/>
            <person name="Swanson W.J."/>
            <person name="Moy G.W."/>
            <person name="Vacquier V.D."/>
        </authorList>
    </citation>
    <scope>NUCLEOTIDE SEQUENCE [LARGE SCALE GENOMIC DNA]</scope>
    <source>
        <strain evidence="8 9">ASpG1</strain>
    </source>
</reference>
<dbReference type="STRING" id="159291.SAMN05920897_103112"/>
<comment type="similarity">
    <text evidence="1 5 6">Belongs to the bacterial ribosomal protein bS18 family.</text>
</comment>
<keyword evidence="9" id="KW-1185">Reference proteome</keyword>
<dbReference type="GO" id="GO:0022627">
    <property type="term" value="C:cytosolic small ribosomal subunit"/>
    <property type="evidence" value="ECO:0007669"/>
    <property type="project" value="TreeGrafter"/>
</dbReference>